<organism evidence="1 2">
    <name type="scientific">Petrolisthes cinctipes</name>
    <name type="common">Flat porcelain crab</name>
    <dbReference type="NCBI Taxonomy" id="88211"/>
    <lineage>
        <taxon>Eukaryota</taxon>
        <taxon>Metazoa</taxon>
        <taxon>Ecdysozoa</taxon>
        <taxon>Arthropoda</taxon>
        <taxon>Crustacea</taxon>
        <taxon>Multicrustacea</taxon>
        <taxon>Malacostraca</taxon>
        <taxon>Eumalacostraca</taxon>
        <taxon>Eucarida</taxon>
        <taxon>Decapoda</taxon>
        <taxon>Pleocyemata</taxon>
        <taxon>Anomura</taxon>
        <taxon>Galatheoidea</taxon>
        <taxon>Porcellanidae</taxon>
        <taxon>Petrolisthes</taxon>
    </lineage>
</organism>
<gene>
    <name evidence="1" type="ORF">Pcinc_015806</name>
</gene>
<comment type="caution">
    <text evidence="1">The sequence shown here is derived from an EMBL/GenBank/DDBJ whole genome shotgun (WGS) entry which is preliminary data.</text>
</comment>
<dbReference type="Proteomes" id="UP001286313">
    <property type="component" value="Unassembled WGS sequence"/>
</dbReference>
<protein>
    <submittedName>
        <fullName evidence="1">Uncharacterized protein</fullName>
    </submittedName>
</protein>
<dbReference type="EMBL" id="JAWQEG010001417">
    <property type="protein sequence ID" value="KAK3879635.1"/>
    <property type="molecule type" value="Genomic_DNA"/>
</dbReference>
<sequence length="96" mass="11155">MANDVQYVWLAYSPYSCAGHMLFGLAGCRVKDWKLDACVRDGLAERCTDELERVELQTVELETTVELEWVELETVELEWVELETVELEWVELESLV</sequence>
<accession>A0AAE1FU14</accession>
<reference evidence="1" key="1">
    <citation type="submission" date="2023-10" db="EMBL/GenBank/DDBJ databases">
        <title>Genome assemblies of two species of porcelain crab, Petrolisthes cinctipes and Petrolisthes manimaculis (Anomura: Porcellanidae).</title>
        <authorList>
            <person name="Angst P."/>
        </authorList>
    </citation>
    <scope>NUCLEOTIDE SEQUENCE</scope>
    <source>
        <strain evidence="1">PB745_01</strain>
        <tissue evidence="1">Gill</tissue>
    </source>
</reference>
<keyword evidence="2" id="KW-1185">Reference proteome</keyword>
<evidence type="ECO:0000313" key="2">
    <source>
        <dbReference type="Proteomes" id="UP001286313"/>
    </source>
</evidence>
<evidence type="ECO:0000313" key="1">
    <source>
        <dbReference type="EMBL" id="KAK3879635.1"/>
    </source>
</evidence>
<proteinExistence type="predicted"/>
<dbReference type="AlphaFoldDB" id="A0AAE1FU14"/>
<name>A0AAE1FU14_PETCI</name>